<sequence length="497" mass="55212">MESIIELKNIRKCYDNVVAVKDFSLDVKKGEFVTFLGPSGCGKTTTLRMIAGFELPTEGQILLNGRDISVMPPNKRPINTVFQRYALFPHLNIFENIAFGLKLKTKEVTYRNKAGETMTRKEKLSGAEIREKVERALEVVDLEGFEKRDVSTLSGGQQQRIAIARAIVNEPEILLLDEPLGALDLKMRKEMQLELKSMHERLGITFIYVTHDQEEALTMSDKVVVMSDGMIQQIGTPEEIYNEPNTVFVADFIGESNIFNGKMSGKKVVLFCGSEFPCLDDFPVGSDVDVVVRPEDIGMAPAGAGQLNAVVRSVIFKGMHYEITLESGESEIVMRSTKLAAIGEVLGLTIEPDGIHVIPSDTSVNRYEGVITALDKVAFADGEFGCDVTMLYPGSRIEPNGLMDREGKKINIIGTPVKVKVPVASVTMSDDLEEGDLTGHIISLIYKGDHYHYVVRTKSGADFHLHDKDLWNEEDHVSISVPAERIQLSLEIMEEQR</sequence>
<proteinExistence type="predicted"/>
<gene>
    <name evidence="1" type="ORF">FRZ06_13635</name>
</gene>
<keyword evidence="1" id="KW-0067">ATP-binding</keyword>
<keyword evidence="2" id="KW-1185">Reference proteome</keyword>
<keyword evidence="1" id="KW-0547">Nucleotide-binding</keyword>
<accession>A0ACD1ADC1</accession>
<dbReference type="EMBL" id="CP042469">
    <property type="protein sequence ID" value="QOX64308.1"/>
    <property type="molecule type" value="Genomic_DNA"/>
</dbReference>
<dbReference type="Proteomes" id="UP000594014">
    <property type="component" value="Chromosome"/>
</dbReference>
<reference evidence="1" key="1">
    <citation type="submission" date="2019-08" db="EMBL/GenBank/DDBJ databases">
        <title>Genome sequence of Clostridiales bacterium MT110.</title>
        <authorList>
            <person name="Cao J."/>
        </authorList>
    </citation>
    <scope>NUCLEOTIDE SEQUENCE</scope>
    <source>
        <strain evidence="1">MT110</strain>
    </source>
</reference>
<name>A0ACD1ADC1_9FIRM</name>
<organism evidence="1 2">
    <name type="scientific">Anoxybacterium hadale</name>
    <dbReference type="NCBI Taxonomy" id="3408580"/>
    <lineage>
        <taxon>Bacteria</taxon>
        <taxon>Bacillati</taxon>
        <taxon>Bacillota</taxon>
        <taxon>Clostridia</taxon>
        <taxon>Peptostreptococcales</taxon>
        <taxon>Anaerovoracaceae</taxon>
        <taxon>Anoxybacterium</taxon>
    </lineage>
</organism>
<evidence type="ECO:0000313" key="1">
    <source>
        <dbReference type="EMBL" id="QOX64308.1"/>
    </source>
</evidence>
<evidence type="ECO:0000313" key="2">
    <source>
        <dbReference type="Proteomes" id="UP000594014"/>
    </source>
</evidence>
<protein>
    <submittedName>
        <fullName evidence="1">ATP-binding cassette domain-containing protein</fullName>
    </submittedName>
</protein>